<keyword evidence="2" id="KW-0472">Membrane</keyword>
<dbReference type="GeneID" id="87890715"/>
<dbReference type="Pfam" id="PF11127">
    <property type="entry name" value="YgaP-like_TM"/>
    <property type="match status" value="1"/>
</dbReference>
<reference evidence="4 5" key="1">
    <citation type="submission" date="2019-06" db="EMBL/GenBank/DDBJ databases">
        <title>An operon consisting of a P-type ATPase gene and a transcriptional regular gene given the different cadmium resistance in Bacillus vietamensis 151-6 and Bacillus marisflavi 151-25.</title>
        <authorList>
            <person name="Yu X."/>
        </authorList>
    </citation>
    <scope>NUCLEOTIDE SEQUENCE [LARGE SCALE GENOMIC DNA]</scope>
    <source>
        <strain evidence="4 5">151-6</strain>
    </source>
</reference>
<name>A0A6I6UMU4_9BACI</name>
<organism evidence="4 5">
    <name type="scientific">Rossellomorea vietnamensis</name>
    <dbReference type="NCBI Taxonomy" id="218284"/>
    <lineage>
        <taxon>Bacteria</taxon>
        <taxon>Bacillati</taxon>
        <taxon>Bacillota</taxon>
        <taxon>Bacilli</taxon>
        <taxon>Bacillales</taxon>
        <taxon>Bacillaceae</taxon>
        <taxon>Rossellomorea</taxon>
    </lineage>
</organism>
<dbReference type="RefSeq" id="WP_082197432.1">
    <property type="nucleotide sequence ID" value="NZ_CCDN010000002.1"/>
</dbReference>
<dbReference type="AlphaFoldDB" id="A0A6I6UMU4"/>
<feature type="region of interest" description="Disordered" evidence="1">
    <location>
        <begin position="91"/>
        <end position="150"/>
    </location>
</feature>
<evidence type="ECO:0000256" key="1">
    <source>
        <dbReference type="SAM" id="MobiDB-lite"/>
    </source>
</evidence>
<gene>
    <name evidence="4" type="ORF">FHE72_02110</name>
</gene>
<feature type="compositionally biased region" description="Basic and acidic residues" evidence="1">
    <location>
        <begin position="91"/>
        <end position="104"/>
    </location>
</feature>
<feature type="domain" description="Inner membrane protein YgaP-like transmembrane" evidence="3">
    <location>
        <begin position="5"/>
        <end position="65"/>
    </location>
</feature>
<feature type="compositionally biased region" description="Polar residues" evidence="1">
    <location>
        <begin position="125"/>
        <end position="136"/>
    </location>
</feature>
<feature type="transmembrane region" description="Helical" evidence="2">
    <location>
        <begin position="6"/>
        <end position="26"/>
    </location>
</feature>
<proteinExistence type="predicted"/>
<protein>
    <submittedName>
        <fullName evidence="4">DUF2892 domain-containing protein</fullName>
    </submittedName>
</protein>
<keyword evidence="2" id="KW-0812">Transmembrane</keyword>
<evidence type="ECO:0000256" key="2">
    <source>
        <dbReference type="SAM" id="Phobius"/>
    </source>
</evidence>
<feature type="compositionally biased region" description="Basic and acidic residues" evidence="1">
    <location>
        <begin position="112"/>
        <end position="124"/>
    </location>
</feature>
<sequence length="150" mass="16554">MKVSSNIGIINALIRITVGFTILAWSTSKLARRPWRDSYLVMAVIGAMKVGEGILRYCPVTALFEKGGDGEGKNGGFGGFKAKDMMNFKDMLKSDKKDHTDNGHQHQPTNEHTQDPTKNTKKESNFNPEELTNQEVQEALTGSKGTDLHS</sequence>
<evidence type="ECO:0000259" key="3">
    <source>
        <dbReference type="Pfam" id="PF11127"/>
    </source>
</evidence>
<dbReference type="Proteomes" id="UP000465062">
    <property type="component" value="Chromosome"/>
</dbReference>
<keyword evidence="2" id="KW-1133">Transmembrane helix</keyword>
<dbReference type="InterPro" id="IPR021309">
    <property type="entry name" value="YgaP-like_TM"/>
</dbReference>
<evidence type="ECO:0000313" key="5">
    <source>
        <dbReference type="Proteomes" id="UP000465062"/>
    </source>
</evidence>
<evidence type="ECO:0000313" key="4">
    <source>
        <dbReference type="EMBL" id="QHE59952.1"/>
    </source>
</evidence>
<accession>A0A6I6UMU4</accession>
<dbReference type="EMBL" id="CP047394">
    <property type="protein sequence ID" value="QHE59952.1"/>
    <property type="molecule type" value="Genomic_DNA"/>
</dbReference>
<dbReference type="KEGG" id="bvq:FHE72_02110"/>